<dbReference type="InParanoid" id="E2AFS3"/>
<evidence type="ECO:0000313" key="1">
    <source>
        <dbReference type="EMBL" id="EFN67715.1"/>
    </source>
</evidence>
<reference evidence="1 2" key="1">
    <citation type="journal article" date="2010" name="Science">
        <title>Genomic comparison of the ants Camponotus floridanus and Harpegnathos saltator.</title>
        <authorList>
            <person name="Bonasio R."/>
            <person name="Zhang G."/>
            <person name="Ye C."/>
            <person name="Mutti N.S."/>
            <person name="Fang X."/>
            <person name="Qin N."/>
            <person name="Donahue G."/>
            <person name="Yang P."/>
            <person name="Li Q."/>
            <person name="Li C."/>
            <person name="Zhang P."/>
            <person name="Huang Z."/>
            <person name="Berger S.L."/>
            <person name="Reinberg D."/>
            <person name="Wang J."/>
            <person name="Liebig J."/>
        </authorList>
    </citation>
    <scope>NUCLEOTIDE SEQUENCE [LARGE SCALE GENOMIC DNA]</scope>
    <source>
        <strain evidence="2">C129</strain>
    </source>
</reference>
<evidence type="ECO:0000313" key="2">
    <source>
        <dbReference type="Proteomes" id="UP000000311"/>
    </source>
</evidence>
<name>E2AFS3_CAMFO</name>
<dbReference type="AlphaFoldDB" id="E2AFS3"/>
<organism evidence="2">
    <name type="scientific">Camponotus floridanus</name>
    <name type="common">Florida carpenter ant</name>
    <dbReference type="NCBI Taxonomy" id="104421"/>
    <lineage>
        <taxon>Eukaryota</taxon>
        <taxon>Metazoa</taxon>
        <taxon>Ecdysozoa</taxon>
        <taxon>Arthropoda</taxon>
        <taxon>Hexapoda</taxon>
        <taxon>Insecta</taxon>
        <taxon>Pterygota</taxon>
        <taxon>Neoptera</taxon>
        <taxon>Endopterygota</taxon>
        <taxon>Hymenoptera</taxon>
        <taxon>Apocrita</taxon>
        <taxon>Aculeata</taxon>
        <taxon>Formicoidea</taxon>
        <taxon>Formicidae</taxon>
        <taxon>Formicinae</taxon>
        <taxon>Camponotus</taxon>
    </lineage>
</organism>
<proteinExistence type="predicted"/>
<protein>
    <submittedName>
        <fullName evidence="1">Uncharacterized protein</fullName>
    </submittedName>
</protein>
<keyword evidence="2" id="KW-1185">Reference proteome</keyword>
<gene>
    <name evidence="1" type="ORF">EAG_04422</name>
</gene>
<accession>E2AFS3</accession>
<dbReference type="Proteomes" id="UP000000311">
    <property type="component" value="Unassembled WGS sequence"/>
</dbReference>
<dbReference type="EMBL" id="GL439144">
    <property type="protein sequence ID" value="EFN67715.1"/>
    <property type="molecule type" value="Genomic_DNA"/>
</dbReference>
<sequence length="114" mass="12341">MPPVSECHWLTDPQVECHWFTDPQVERRCGNFPSLRSVPAVDGIGSQSSFPWSFARLRRITGTLIPDGPLRYSIVSVVILTGVGFLEMLTGDDLGVLAAGEVVPAGFKVTLSPS</sequence>